<dbReference type="AlphaFoldDB" id="A0AAN7CA78"/>
<dbReference type="SMART" id="SM00906">
    <property type="entry name" value="Fungal_trans"/>
    <property type="match status" value="1"/>
</dbReference>
<dbReference type="InterPro" id="IPR001138">
    <property type="entry name" value="Zn2Cys6_DnaBD"/>
</dbReference>
<evidence type="ECO:0000256" key="1">
    <source>
        <dbReference type="ARBA" id="ARBA00022723"/>
    </source>
</evidence>
<keyword evidence="2" id="KW-0805">Transcription regulation</keyword>
<feature type="compositionally biased region" description="Acidic residues" evidence="5">
    <location>
        <begin position="615"/>
        <end position="626"/>
    </location>
</feature>
<proteinExistence type="predicted"/>
<sequence>MGPEAERPRKKVRKGTRSCWECKRRKIRCVLEGSADTLCQGCKGRGTACISQEFPDLPTTPGTPGSSNKQVELGDRLGRVETLVKQLFEHLVKDKDVRTSSVPKDPDLSDSLLRERPPRPLGPVTPVTFEVQNVRAPSSTKHAELSRMLCAAWPSQRDVDLLLTIPVGTAGFLLEKASCMKQASFSSPRDVLRLPPSPQDHPTLIARRLFLLAIFLQGVPSGVPELERLSVNYRHIMSRAAEAAGLVTSNDALVSSLEGIECIVLEITYQDDMGNLRGAWMAARRAMAMAQMLGMHRASRGINSSQPQVLEPESRTRLDPKHMWFRLVQTDLYLSLMLGLPHASSDTDFAAQEALEGCTAPERMRRFHCAATARILQRNDDTMGDIAATLEVDDLLRKASATMPPQWWLPPDLAVSRCRNDQGDGLEVVSVDDALRVMDQLVHYHLLERLHMPFLLCSTGDGKDSRMRMYSRVTALNASREVLSRFVTFRSAHPTGMYCTHGLNFLTFISSSTLCLAHVEAWRQRHVQVHANSAEGPHNDDVGNNSFDFLTHQRPNDRGLMERTVECLDQLASAHADAITSKMATILRHLLVVEEDAASGGAYHTSSRPSSPEAGEGEAGDIELGDVSEGGKTLRINIPHFGIIEVERAERNSHLLVPDHAVEVDNWALQGVDMAFENLIRGVGEPDAVADEQWATWMGFDPS</sequence>
<keyword evidence="8" id="KW-1185">Reference proteome</keyword>
<evidence type="ECO:0000256" key="2">
    <source>
        <dbReference type="ARBA" id="ARBA00023015"/>
    </source>
</evidence>
<protein>
    <recommendedName>
        <fullName evidence="6">Zn(2)-C6 fungal-type domain-containing protein</fullName>
    </recommendedName>
</protein>
<dbReference type="InterPro" id="IPR036864">
    <property type="entry name" value="Zn2-C6_fun-type_DNA-bd_sf"/>
</dbReference>
<dbReference type="SMART" id="SM00066">
    <property type="entry name" value="GAL4"/>
    <property type="match status" value="1"/>
</dbReference>
<dbReference type="PANTHER" id="PTHR47840">
    <property type="entry name" value="ZN(II)2CYS6 TRANSCRIPTION FACTOR (EUROFUNG)-RELATED"/>
    <property type="match status" value="1"/>
</dbReference>
<dbReference type="GO" id="GO:0006351">
    <property type="term" value="P:DNA-templated transcription"/>
    <property type="evidence" value="ECO:0007669"/>
    <property type="project" value="InterPro"/>
</dbReference>
<reference evidence="7" key="2">
    <citation type="submission" date="2023-05" db="EMBL/GenBank/DDBJ databases">
        <authorList>
            <consortium name="Lawrence Berkeley National Laboratory"/>
            <person name="Steindorff A."/>
            <person name="Hensen N."/>
            <person name="Bonometti L."/>
            <person name="Westerberg I."/>
            <person name="Brannstrom I.O."/>
            <person name="Guillou S."/>
            <person name="Cros-Aarteil S."/>
            <person name="Calhoun S."/>
            <person name="Haridas S."/>
            <person name="Kuo A."/>
            <person name="Mondo S."/>
            <person name="Pangilinan J."/>
            <person name="Riley R."/>
            <person name="Labutti K."/>
            <person name="Andreopoulos B."/>
            <person name="Lipzen A."/>
            <person name="Chen C."/>
            <person name="Yanf M."/>
            <person name="Daum C."/>
            <person name="Ng V."/>
            <person name="Clum A."/>
            <person name="Ohm R."/>
            <person name="Martin F."/>
            <person name="Silar P."/>
            <person name="Natvig D."/>
            <person name="Lalanne C."/>
            <person name="Gautier V."/>
            <person name="Ament-Velasquez S.L."/>
            <person name="Kruys A."/>
            <person name="Hutchinson M.I."/>
            <person name="Powell A.J."/>
            <person name="Barry K."/>
            <person name="Miller A.N."/>
            <person name="Grigoriev I.V."/>
            <person name="Debuchy R."/>
            <person name="Gladieux P."/>
            <person name="Thoren M.H."/>
            <person name="Johannesson H."/>
        </authorList>
    </citation>
    <scope>NUCLEOTIDE SEQUENCE</scope>
    <source>
        <strain evidence="7">CBS 532.94</strain>
    </source>
</reference>
<dbReference type="GO" id="GO:0003677">
    <property type="term" value="F:DNA binding"/>
    <property type="evidence" value="ECO:0007669"/>
    <property type="project" value="InterPro"/>
</dbReference>
<dbReference type="Gene3D" id="4.10.240.10">
    <property type="entry name" value="Zn(2)-C6 fungal-type DNA-binding domain"/>
    <property type="match status" value="1"/>
</dbReference>
<dbReference type="EMBL" id="MU860102">
    <property type="protein sequence ID" value="KAK4238284.1"/>
    <property type="molecule type" value="Genomic_DNA"/>
</dbReference>
<dbReference type="PROSITE" id="PS00463">
    <property type="entry name" value="ZN2_CY6_FUNGAL_1"/>
    <property type="match status" value="1"/>
</dbReference>
<gene>
    <name evidence="7" type="ORF">C8A03DRAFT_33741</name>
</gene>
<feature type="region of interest" description="Disordered" evidence="5">
    <location>
        <begin position="601"/>
        <end position="626"/>
    </location>
</feature>
<comment type="caution">
    <text evidence="7">The sequence shown here is derived from an EMBL/GenBank/DDBJ whole genome shotgun (WGS) entry which is preliminary data.</text>
</comment>
<keyword evidence="4" id="KW-0539">Nucleus</keyword>
<dbReference type="SUPFAM" id="SSF57701">
    <property type="entry name" value="Zn2/Cys6 DNA-binding domain"/>
    <property type="match status" value="1"/>
</dbReference>
<feature type="domain" description="Zn(2)-C6 fungal-type" evidence="6">
    <location>
        <begin position="18"/>
        <end position="49"/>
    </location>
</feature>
<dbReference type="CDD" id="cd00067">
    <property type="entry name" value="GAL4"/>
    <property type="match status" value="1"/>
</dbReference>
<dbReference type="Proteomes" id="UP001303760">
    <property type="component" value="Unassembled WGS sequence"/>
</dbReference>
<keyword evidence="1" id="KW-0479">Metal-binding</keyword>
<evidence type="ECO:0000259" key="6">
    <source>
        <dbReference type="PROSITE" id="PS00463"/>
    </source>
</evidence>
<evidence type="ECO:0000313" key="7">
    <source>
        <dbReference type="EMBL" id="KAK4238284.1"/>
    </source>
</evidence>
<feature type="region of interest" description="Disordered" evidence="5">
    <location>
        <begin position="98"/>
        <end position="125"/>
    </location>
</feature>
<evidence type="ECO:0000256" key="5">
    <source>
        <dbReference type="SAM" id="MobiDB-lite"/>
    </source>
</evidence>
<accession>A0AAN7CA78</accession>
<dbReference type="PANTHER" id="PTHR47840:SF1">
    <property type="entry name" value="ZN(II)2CYS6 TRANSCRIPTION FACTOR (EUROFUNG)"/>
    <property type="match status" value="1"/>
</dbReference>
<dbReference type="GO" id="GO:0000981">
    <property type="term" value="F:DNA-binding transcription factor activity, RNA polymerase II-specific"/>
    <property type="evidence" value="ECO:0007669"/>
    <property type="project" value="InterPro"/>
</dbReference>
<name>A0AAN7CA78_9PEZI</name>
<evidence type="ECO:0000256" key="4">
    <source>
        <dbReference type="ARBA" id="ARBA00023242"/>
    </source>
</evidence>
<keyword evidence="3" id="KW-0804">Transcription</keyword>
<reference evidence="7" key="1">
    <citation type="journal article" date="2023" name="Mol. Phylogenet. Evol.">
        <title>Genome-scale phylogeny and comparative genomics of the fungal order Sordariales.</title>
        <authorList>
            <person name="Hensen N."/>
            <person name="Bonometti L."/>
            <person name="Westerberg I."/>
            <person name="Brannstrom I.O."/>
            <person name="Guillou S."/>
            <person name="Cros-Aarteil S."/>
            <person name="Calhoun S."/>
            <person name="Haridas S."/>
            <person name="Kuo A."/>
            <person name="Mondo S."/>
            <person name="Pangilinan J."/>
            <person name="Riley R."/>
            <person name="LaButti K."/>
            <person name="Andreopoulos B."/>
            <person name="Lipzen A."/>
            <person name="Chen C."/>
            <person name="Yan M."/>
            <person name="Daum C."/>
            <person name="Ng V."/>
            <person name="Clum A."/>
            <person name="Steindorff A."/>
            <person name="Ohm R.A."/>
            <person name="Martin F."/>
            <person name="Silar P."/>
            <person name="Natvig D.O."/>
            <person name="Lalanne C."/>
            <person name="Gautier V."/>
            <person name="Ament-Velasquez S.L."/>
            <person name="Kruys A."/>
            <person name="Hutchinson M.I."/>
            <person name="Powell A.J."/>
            <person name="Barry K."/>
            <person name="Miller A.N."/>
            <person name="Grigoriev I.V."/>
            <person name="Debuchy R."/>
            <person name="Gladieux P."/>
            <person name="Hiltunen Thoren M."/>
            <person name="Johannesson H."/>
        </authorList>
    </citation>
    <scope>NUCLEOTIDE SEQUENCE</scope>
    <source>
        <strain evidence="7">CBS 532.94</strain>
    </source>
</reference>
<evidence type="ECO:0000313" key="8">
    <source>
        <dbReference type="Proteomes" id="UP001303760"/>
    </source>
</evidence>
<dbReference type="CDD" id="cd12148">
    <property type="entry name" value="fungal_TF_MHR"/>
    <property type="match status" value="1"/>
</dbReference>
<feature type="compositionally biased region" description="Basic and acidic residues" evidence="5">
    <location>
        <begin position="98"/>
        <end position="118"/>
    </location>
</feature>
<evidence type="ECO:0000256" key="3">
    <source>
        <dbReference type="ARBA" id="ARBA00023163"/>
    </source>
</evidence>
<dbReference type="Pfam" id="PF00172">
    <property type="entry name" value="Zn_clus"/>
    <property type="match status" value="1"/>
</dbReference>
<organism evidence="7 8">
    <name type="scientific">Achaetomium macrosporum</name>
    <dbReference type="NCBI Taxonomy" id="79813"/>
    <lineage>
        <taxon>Eukaryota</taxon>
        <taxon>Fungi</taxon>
        <taxon>Dikarya</taxon>
        <taxon>Ascomycota</taxon>
        <taxon>Pezizomycotina</taxon>
        <taxon>Sordariomycetes</taxon>
        <taxon>Sordariomycetidae</taxon>
        <taxon>Sordariales</taxon>
        <taxon>Chaetomiaceae</taxon>
        <taxon>Achaetomium</taxon>
    </lineage>
</organism>
<dbReference type="GO" id="GO:0008270">
    <property type="term" value="F:zinc ion binding"/>
    <property type="evidence" value="ECO:0007669"/>
    <property type="project" value="InterPro"/>
</dbReference>
<dbReference type="InterPro" id="IPR007219">
    <property type="entry name" value="XnlR_reg_dom"/>
</dbReference>